<dbReference type="Proteomes" id="UP001239111">
    <property type="component" value="Chromosome 4"/>
</dbReference>
<organism evidence="1 2">
    <name type="scientific">Eretmocerus hayati</name>
    <dbReference type="NCBI Taxonomy" id="131215"/>
    <lineage>
        <taxon>Eukaryota</taxon>
        <taxon>Metazoa</taxon>
        <taxon>Ecdysozoa</taxon>
        <taxon>Arthropoda</taxon>
        <taxon>Hexapoda</taxon>
        <taxon>Insecta</taxon>
        <taxon>Pterygota</taxon>
        <taxon>Neoptera</taxon>
        <taxon>Endopterygota</taxon>
        <taxon>Hymenoptera</taxon>
        <taxon>Apocrita</taxon>
        <taxon>Proctotrupomorpha</taxon>
        <taxon>Chalcidoidea</taxon>
        <taxon>Aphelinidae</taxon>
        <taxon>Aphelininae</taxon>
        <taxon>Eretmocerus</taxon>
    </lineage>
</organism>
<dbReference type="EMBL" id="CM056744">
    <property type="protein sequence ID" value="KAJ8666296.1"/>
    <property type="molecule type" value="Genomic_DNA"/>
</dbReference>
<gene>
    <name evidence="1" type="ORF">QAD02_007958</name>
</gene>
<comment type="caution">
    <text evidence="1">The sequence shown here is derived from an EMBL/GenBank/DDBJ whole genome shotgun (WGS) entry which is preliminary data.</text>
</comment>
<evidence type="ECO:0000313" key="2">
    <source>
        <dbReference type="Proteomes" id="UP001239111"/>
    </source>
</evidence>
<accession>A0ACC2N6J9</accession>
<reference evidence="1" key="1">
    <citation type="submission" date="2023-04" db="EMBL/GenBank/DDBJ databases">
        <title>A chromosome-level genome assembly of the parasitoid wasp Eretmocerus hayati.</title>
        <authorList>
            <person name="Zhong Y."/>
            <person name="Liu S."/>
            <person name="Liu Y."/>
        </authorList>
    </citation>
    <scope>NUCLEOTIDE SEQUENCE</scope>
    <source>
        <strain evidence="1">ZJU_SS_LIU_2023</strain>
    </source>
</reference>
<proteinExistence type="predicted"/>
<sequence>MWTRVPGPPRHRNADVNKEGWPCHRETGMRKPLECGSHWNSEAIGMRMRVPGPPRHRNADVNKEEWPCHRETGMLKPLECGSYWNADKTHGAAQSFDVGMRMQLYRVAWPLENGRRMQLYRLAQPLEIGIRIQLHGVARLLEIGMRMQLYGRLIHLTLESGSSCRRPPSFWSADETHGAAQPFDVQIDSHATAVQPAEAAPIATRPTPGGVPSGTKSSNKQLCEHQHWNFYQPKYYIITGDAEFLNLPTCTQCAKNID</sequence>
<protein>
    <submittedName>
        <fullName evidence="1">Uncharacterized protein</fullName>
    </submittedName>
</protein>
<name>A0ACC2N6J9_9HYME</name>
<keyword evidence="2" id="KW-1185">Reference proteome</keyword>
<evidence type="ECO:0000313" key="1">
    <source>
        <dbReference type="EMBL" id="KAJ8666296.1"/>
    </source>
</evidence>